<dbReference type="GO" id="GO:0010468">
    <property type="term" value="P:regulation of gene expression"/>
    <property type="evidence" value="ECO:0007669"/>
    <property type="project" value="InterPro"/>
</dbReference>
<evidence type="ECO:0000256" key="2">
    <source>
        <dbReference type="ARBA" id="ARBA00009252"/>
    </source>
</evidence>
<dbReference type="AlphaFoldDB" id="A0A1Y2AJW4"/>
<organism evidence="8 9">
    <name type="scientific">Neocallimastix californiae</name>
    <dbReference type="NCBI Taxonomy" id="1754190"/>
    <lineage>
        <taxon>Eukaryota</taxon>
        <taxon>Fungi</taxon>
        <taxon>Fungi incertae sedis</taxon>
        <taxon>Chytridiomycota</taxon>
        <taxon>Chytridiomycota incertae sedis</taxon>
        <taxon>Neocallimastigomycetes</taxon>
        <taxon>Neocallimastigales</taxon>
        <taxon>Neocallimastigaceae</taxon>
        <taxon>Neocallimastix</taxon>
    </lineage>
</organism>
<name>A0A1Y2AJW4_9FUNG</name>
<dbReference type="GO" id="GO:0003682">
    <property type="term" value="F:chromatin binding"/>
    <property type="evidence" value="ECO:0007669"/>
    <property type="project" value="TreeGrafter"/>
</dbReference>
<evidence type="ECO:0000259" key="7">
    <source>
        <dbReference type="Pfam" id="PF12830"/>
    </source>
</evidence>
<evidence type="ECO:0000256" key="6">
    <source>
        <dbReference type="RuleBase" id="RU364107"/>
    </source>
</evidence>
<dbReference type="Pfam" id="PF12830">
    <property type="entry name" value="Nipped-B_C"/>
    <property type="match status" value="1"/>
</dbReference>
<gene>
    <name evidence="8" type="ORF">LY90DRAFT_129686</name>
</gene>
<proteinExistence type="inferred from homology"/>
<evidence type="ECO:0000313" key="9">
    <source>
        <dbReference type="Proteomes" id="UP000193920"/>
    </source>
</evidence>
<sequence length="1082" mass="125628">MNWCNSLIPQLISFLNDGRSNFHFSEIIRLCRKILIEYCKYFTLSEKSSTIPVLDIFEYVDDEDADITSNIIEDVPKENTENDTSKKYDNIQVMKNIIKKQFNSPLDLIPISILLSSNEPIYQMYDVLFQRIVFLLDSVHVSVRSKVLRSIQIIVNVDCEVLMQPQIASTVVHCIQDSSAVVRDAAIELIGKYLINSDSALNFSEITKQYYKVVTDRILDIGINVRKRVIKLLKDIYINTKYEDYISNKEMLKDICRKILKRTTDEEKSVKELALKSIQEIWFSSFFSPELTAVENLKNNLSSLSTLSTSNSNSSMVHINSMIDGANGFSKETLDDKEEKIKDMIPSYTSLTTQTKNEIKYRVEMLSVMADSDITGNTINKCISSKYNLNIGVVDDEKQNTTTNNKNKSNTENSNAAAKAAALNENKIKFPIPTLLVYGISNLIVECLVDQLIDLEGDDSPEAKKNPKAINEKINNCLNLLYQFSRAKPELLANHIVTLQPYFHPSSNQSAMDKNILRSIIMIYKNSLRYAKNYDPNVLKQVEQDLEFMIHRQGTAIVQAAIPCLCTIIENVTFNYNRTLNLLKCCLDFLKDKYDAMVKAKNFKINQVAGYIRSFIISGMVIRESNFDKIPEKRKKNISPQYKYLIEKDYIKTIYQILMNYLNEGFSPIIRRCALENIGHIFIVYPRLMLNQTSIKLMNEIFKNNDIALKINLLNIYFDYLRIDHKDDKKEEEEEKANKKEKKDIDVKLLVGITDEIVDMGISSALMQQFLSEILECLFTNDINLKTASFDVLYVILEQGLVHPLKCIPYVVAFETCTEKNLRDRAIKLHKSLTEKHASFIHSKNSICVNKTYEYQLMLFNNDEKKIKGYRVYNKEYVEALLTPMFNIIRDKRNKRNEFLTNLVKSCDQREKTFNRYYSRYIIENLATLEYKTQEEILLVIYRIQPILAEQGQTLLEFIDQWDEKKKYYTVLSEKELKQLDDYTKIAFTSGLLQLLRNHLKWLYGITELRCINFKPNKVTKTSEKQVNRLYQLNMFSYSSIPPFEYDSKNQHQMISIIKKIISLYKHDLPSANEFKENDSAL</sequence>
<dbReference type="GO" id="GO:0061775">
    <property type="term" value="F:cohesin loader activity"/>
    <property type="evidence" value="ECO:0007669"/>
    <property type="project" value="InterPro"/>
</dbReference>
<protein>
    <recommendedName>
        <fullName evidence="6">Sister chromatid cohesion protein</fullName>
    </recommendedName>
</protein>
<dbReference type="GO" id="GO:0034087">
    <property type="term" value="P:establishment of mitotic sister chromatid cohesion"/>
    <property type="evidence" value="ECO:0007669"/>
    <property type="project" value="TreeGrafter"/>
</dbReference>
<dbReference type="InterPro" id="IPR024986">
    <property type="entry name" value="Nipped-B_C"/>
</dbReference>
<dbReference type="GO" id="GO:0090694">
    <property type="term" value="C:Scc2-Scc4 cohesin loading complex"/>
    <property type="evidence" value="ECO:0007669"/>
    <property type="project" value="TreeGrafter"/>
</dbReference>
<dbReference type="GO" id="GO:0071169">
    <property type="term" value="P:establishment of protein localization to chromatin"/>
    <property type="evidence" value="ECO:0007669"/>
    <property type="project" value="TreeGrafter"/>
</dbReference>
<dbReference type="STRING" id="1754190.A0A1Y2AJW4"/>
<comment type="subcellular location">
    <subcellularLocation>
        <location evidence="1 6">Nucleus</location>
    </subcellularLocation>
</comment>
<evidence type="ECO:0000256" key="3">
    <source>
        <dbReference type="ARBA" id="ARBA00022737"/>
    </source>
</evidence>
<dbReference type="GO" id="GO:1990414">
    <property type="term" value="P:replication-born double-strand break repair via sister chromatid exchange"/>
    <property type="evidence" value="ECO:0007669"/>
    <property type="project" value="TreeGrafter"/>
</dbReference>
<dbReference type="PANTHER" id="PTHR21704">
    <property type="entry name" value="NIPPED-B-LIKE PROTEIN DELANGIN SCC2-RELATED"/>
    <property type="match status" value="1"/>
</dbReference>
<comment type="caution">
    <text evidence="8">The sequence shown here is derived from an EMBL/GenBank/DDBJ whole genome shotgun (WGS) entry which is preliminary data.</text>
</comment>
<evidence type="ECO:0000256" key="4">
    <source>
        <dbReference type="ARBA" id="ARBA00023242"/>
    </source>
</evidence>
<dbReference type="SUPFAM" id="SSF48371">
    <property type="entry name" value="ARM repeat"/>
    <property type="match status" value="1"/>
</dbReference>
<keyword evidence="9" id="KW-1185">Reference proteome</keyword>
<dbReference type="GO" id="GO:0140588">
    <property type="term" value="P:chromatin looping"/>
    <property type="evidence" value="ECO:0007669"/>
    <property type="project" value="InterPro"/>
</dbReference>
<keyword evidence="3 6" id="KW-0677">Repeat</keyword>
<keyword evidence="4 6" id="KW-0539">Nucleus</keyword>
<dbReference type="InterPro" id="IPR016024">
    <property type="entry name" value="ARM-type_fold"/>
</dbReference>
<keyword evidence="5 6" id="KW-0131">Cell cycle</keyword>
<dbReference type="PANTHER" id="PTHR21704:SF18">
    <property type="entry name" value="NIPPED-B-LIKE PROTEIN"/>
    <property type="match status" value="1"/>
</dbReference>
<dbReference type="Proteomes" id="UP000193920">
    <property type="component" value="Unassembled WGS sequence"/>
</dbReference>
<dbReference type="Gene3D" id="1.25.10.10">
    <property type="entry name" value="Leucine-rich Repeat Variant"/>
    <property type="match status" value="1"/>
</dbReference>
<evidence type="ECO:0000256" key="5">
    <source>
        <dbReference type="ARBA" id="ARBA00023306"/>
    </source>
</evidence>
<dbReference type="InterPro" id="IPR011989">
    <property type="entry name" value="ARM-like"/>
</dbReference>
<dbReference type="EMBL" id="MCOG01000245">
    <property type="protein sequence ID" value="ORY22600.1"/>
    <property type="molecule type" value="Genomic_DNA"/>
</dbReference>
<evidence type="ECO:0000256" key="1">
    <source>
        <dbReference type="ARBA" id="ARBA00004123"/>
    </source>
</evidence>
<comment type="similarity">
    <text evidence="2 6">Belongs to the SCC2/Nipped-B family.</text>
</comment>
<dbReference type="Pfam" id="PF12765">
    <property type="entry name" value="Cohesin_HEAT"/>
    <property type="match status" value="1"/>
</dbReference>
<dbReference type="OrthoDB" id="418242at2759"/>
<evidence type="ECO:0000313" key="8">
    <source>
        <dbReference type="EMBL" id="ORY22600.1"/>
    </source>
</evidence>
<feature type="domain" description="Sister chromatid cohesion C-terminal" evidence="7">
    <location>
        <begin position="763"/>
        <end position="945"/>
    </location>
</feature>
<dbReference type="InterPro" id="IPR033031">
    <property type="entry name" value="Scc2/Nipped-B"/>
</dbReference>
<dbReference type="InterPro" id="IPR026003">
    <property type="entry name" value="Cohesin_HEAT"/>
</dbReference>
<reference evidence="8 9" key="1">
    <citation type="submission" date="2016-08" db="EMBL/GenBank/DDBJ databases">
        <title>A Parts List for Fungal Cellulosomes Revealed by Comparative Genomics.</title>
        <authorList>
            <consortium name="DOE Joint Genome Institute"/>
            <person name="Haitjema C.H."/>
            <person name="Gilmore S.P."/>
            <person name="Henske J.K."/>
            <person name="Solomon K.V."/>
            <person name="De Groot R."/>
            <person name="Kuo A."/>
            <person name="Mondo S.J."/>
            <person name="Salamov A.A."/>
            <person name="Labutti K."/>
            <person name="Zhao Z."/>
            <person name="Chiniquy J."/>
            <person name="Barry K."/>
            <person name="Brewer H.M."/>
            <person name="Purvine S.O."/>
            <person name="Wright A.T."/>
            <person name="Boxma B."/>
            <person name="Van Alen T."/>
            <person name="Hackstein J.H."/>
            <person name="Baker S.E."/>
            <person name="Grigoriev I.V."/>
            <person name="O'Malley M.A."/>
        </authorList>
    </citation>
    <scope>NUCLEOTIDE SEQUENCE [LARGE SCALE GENOMIC DNA]</scope>
    <source>
        <strain evidence="8 9">G1</strain>
    </source>
</reference>
<accession>A0A1Y2AJW4</accession>